<evidence type="ECO:0000313" key="3">
    <source>
        <dbReference type="EMBL" id="TSH92956.1"/>
    </source>
</evidence>
<comment type="similarity">
    <text evidence="1">Belongs to the UPF0065 (bug) family.</text>
</comment>
<proteinExistence type="inferred from homology"/>
<dbReference type="EMBL" id="VLTJ01000029">
    <property type="protein sequence ID" value="TSH92956.1"/>
    <property type="molecule type" value="Genomic_DNA"/>
</dbReference>
<dbReference type="PROSITE" id="PS51318">
    <property type="entry name" value="TAT"/>
    <property type="match status" value="1"/>
</dbReference>
<name>A0A556AJA2_9BURK</name>
<dbReference type="PANTHER" id="PTHR42928:SF5">
    <property type="entry name" value="BLR1237 PROTEIN"/>
    <property type="match status" value="1"/>
</dbReference>
<evidence type="ECO:0000256" key="1">
    <source>
        <dbReference type="ARBA" id="ARBA00006987"/>
    </source>
</evidence>
<evidence type="ECO:0000313" key="4">
    <source>
        <dbReference type="Proteomes" id="UP000318405"/>
    </source>
</evidence>
<organism evidence="3 4">
    <name type="scientific">Verticiella sediminum</name>
    <dbReference type="NCBI Taxonomy" id="1247510"/>
    <lineage>
        <taxon>Bacteria</taxon>
        <taxon>Pseudomonadati</taxon>
        <taxon>Pseudomonadota</taxon>
        <taxon>Betaproteobacteria</taxon>
        <taxon>Burkholderiales</taxon>
        <taxon>Alcaligenaceae</taxon>
        <taxon>Verticiella</taxon>
    </lineage>
</organism>
<dbReference type="PIRSF" id="PIRSF017082">
    <property type="entry name" value="YflP"/>
    <property type="match status" value="1"/>
</dbReference>
<dbReference type="AlphaFoldDB" id="A0A556AJA2"/>
<sequence>MISRRAFTLLTAATALVPALARAQAYPTHPINFVVPFPAGNVTDVLARRIAHGLSTRLGQTITVDNRAGAAGIIGTRFVAAAKPDGYTMLYGSSGPIASHPSMYKDLPYAPLESFAPVNGLTSSPLVLVTAASQPYTSVHELVEHLKNHPGEVTFGSPGNGTGAHLAAELFQVNTGTRMTHVPYKDSAGLYSDLFAGRIDVLFDFIAVMRPNLDAGKVRALAVTREQRASSLPSVPTLKESGYDVVFNTWSSLLMPAGTPADIVQKMSDAVRDTMASAEIVKYLEENDSISNAELGPQELRAFIVSEIEMYQHLVKKAGISAN</sequence>
<dbReference type="Pfam" id="PF03401">
    <property type="entry name" value="TctC"/>
    <property type="match status" value="1"/>
</dbReference>
<evidence type="ECO:0000256" key="2">
    <source>
        <dbReference type="SAM" id="SignalP"/>
    </source>
</evidence>
<feature type="signal peptide" evidence="2">
    <location>
        <begin position="1"/>
        <end position="23"/>
    </location>
</feature>
<dbReference type="Gene3D" id="3.40.190.150">
    <property type="entry name" value="Bordetella uptake gene, domain 1"/>
    <property type="match status" value="1"/>
</dbReference>
<dbReference type="InterPro" id="IPR005064">
    <property type="entry name" value="BUG"/>
</dbReference>
<dbReference type="Proteomes" id="UP000318405">
    <property type="component" value="Unassembled WGS sequence"/>
</dbReference>
<dbReference type="PANTHER" id="PTHR42928">
    <property type="entry name" value="TRICARBOXYLATE-BINDING PROTEIN"/>
    <property type="match status" value="1"/>
</dbReference>
<dbReference type="InterPro" id="IPR042100">
    <property type="entry name" value="Bug_dom1"/>
</dbReference>
<dbReference type="InterPro" id="IPR006311">
    <property type="entry name" value="TAT_signal"/>
</dbReference>
<dbReference type="Gene3D" id="3.40.190.10">
    <property type="entry name" value="Periplasmic binding protein-like II"/>
    <property type="match status" value="1"/>
</dbReference>
<protein>
    <submittedName>
        <fullName evidence="3">Tripartite tricarboxylate transporter substrate binding protein</fullName>
    </submittedName>
</protein>
<feature type="chain" id="PRO_5021797949" evidence="2">
    <location>
        <begin position="24"/>
        <end position="323"/>
    </location>
</feature>
<accession>A0A556AJA2</accession>
<gene>
    <name evidence="3" type="ORF">FOZ76_16345</name>
</gene>
<dbReference type="OrthoDB" id="7250553at2"/>
<keyword evidence="4" id="KW-1185">Reference proteome</keyword>
<keyword evidence="2" id="KW-0732">Signal</keyword>
<dbReference type="SUPFAM" id="SSF53850">
    <property type="entry name" value="Periplasmic binding protein-like II"/>
    <property type="match status" value="1"/>
</dbReference>
<dbReference type="CDD" id="cd07012">
    <property type="entry name" value="PBP2_Bug_TTT"/>
    <property type="match status" value="1"/>
</dbReference>
<dbReference type="RefSeq" id="WP_143949322.1">
    <property type="nucleotide sequence ID" value="NZ_BAABMB010000001.1"/>
</dbReference>
<comment type="caution">
    <text evidence="3">The sequence shown here is derived from an EMBL/GenBank/DDBJ whole genome shotgun (WGS) entry which is preliminary data.</text>
</comment>
<reference evidence="3 4" key="1">
    <citation type="submission" date="2019-07" db="EMBL/GenBank/DDBJ databases">
        <title>Qingshengfaniella alkalisoli gen. nov., sp. nov., isolated from saline soil.</title>
        <authorList>
            <person name="Xu L."/>
            <person name="Huang X.-X."/>
            <person name="Sun J.-Q."/>
        </authorList>
    </citation>
    <scope>NUCLEOTIDE SEQUENCE [LARGE SCALE GENOMIC DNA]</scope>
    <source>
        <strain evidence="3 4">DSM 27279</strain>
    </source>
</reference>